<dbReference type="AlphaFoldDB" id="A0A4Z0A4L0"/>
<dbReference type="PROSITE" id="PS50082">
    <property type="entry name" value="WD_REPEATS_2"/>
    <property type="match status" value="2"/>
</dbReference>
<protein>
    <recommendedName>
        <fullName evidence="4">BEACH domain-containing protein</fullName>
    </recommendedName>
</protein>
<feature type="repeat" description="WD" evidence="3">
    <location>
        <begin position="361"/>
        <end position="402"/>
    </location>
</feature>
<dbReference type="SUPFAM" id="SSF50978">
    <property type="entry name" value="WD40 repeat-like"/>
    <property type="match status" value="1"/>
</dbReference>
<dbReference type="PANTHER" id="PTHR13743:SF146">
    <property type="entry name" value="WD REPEAT AND FYVE DOMAIN-CONTAINING PROTEIN 3"/>
    <property type="match status" value="1"/>
</dbReference>
<dbReference type="PROSITE" id="PS00678">
    <property type="entry name" value="WD_REPEATS_1"/>
    <property type="match status" value="1"/>
</dbReference>
<evidence type="ECO:0000256" key="2">
    <source>
        <dbReference type="ARBA" id="ARBA00022737"/>
    </source>
</evidence>
<dbReference type="InterPro" id="IPR000409">
    <property type="entry name" value="BEACH_dom"/>
</dbReference>
<name>A0A4Z0A4L0_9AGAM</name>
<accession>A0A4Z0A4L0</accession>
<feature type="domain" description="BEACH" evidence="4">
    <location>
        <begin position="1"/>
        <end position="217"/>
    </location>
</feature>
<dbReference type="Pfam" id="PF00400">
    <property type="entry name" value="WD40"/>
    <property type="match status" value="2"/>
</dbReference>
<feature type="repeat" description="WD" evidence="3">
    <location>
        <begin position="326"/>
        <end position="344"/>
    </location>
</feature>
<dbReference type="Gene3D" id="1.10.1540.10">
    <property type="entry name" value="BEACH domain"/>
    <property type="match status" value="1"/>
</dbReference>
<dbReference type="InterPro" id="IPR050865">
    <property type="entry name" value="BEACH_Domain"/>
</dbReference>
<comment type="caution">
    <text evidence="5">The sequence shown here is derived from an EMBL/GenBank/DDBJ whole genome shotgun (WGS) entry which is preliminary data.</text>
</comment>
<dbReference type="EMBL" id="SFCI01000313">
    <property type="protein sequence ID" value="TFY80618.1"/>
    <property type="molecule type" value="Genomic_DNA"/>
</dbReference>
<dbReference type="SUPFAM" id="SSF81837">
    <property type="entry name" value="BEACH domain"/>
    <property type="match status" value="1"/>
</dbReference>
<dbReference type="OrthoDB" id="26681at2759"/>
<dbReference type="CDD" id="cd06071">
    <property type="entry name" value="Beach"/>
    <property type="match status" value="1"/>
</dbReference>
<dbReference type="InterPro" id="IPR019775">
    <property type="entry name" value="WD40_repeat_CS"/>
</dbReference>
<keyword evidence="1 3" id="KW-0853">WD repeat</keyword>
<dbReference type="PROSITE" id="PS50197">
    <property type="entry name" value="BEACH"/>
    <property type="match status" value="1"/>
</dbReference>
<evidence type="ECO:0000313" key="5">
    <source>
        <dbReference type="EMBL" id="TFY80618.1"/>
    </source>
</evidence>
<dbReference type="PROSITE" id="PS50294">
    <property type="entry name" value="WD_REPEATS_REGION"/>
    <property type="match status" value="1"/>
</dbReference>
<dbReference type="PANTHER" id="PTHR13743">
    <property type="entry name" value="BEIGE/BEACH-RELATED"/>
    <property type="match status" value="1"/>
</dbReference>
<dbReference type="Gene3D" id="2.130.10.10">
    <property type="entry name" value="YVTN repeat-like/Quinoprotein amine dehydrogenase"/>
    <property type="match status" value="1"/>
</dbReference>
<dbReference type="InterPro" id="IPR036322">
    <property type="entry name" value="WD40_repeat_dom_sf"/>
</dbReference>
<sequence length="572" mass="64127">MGALTEARREAAISRYESLKSVGEKPFHYGTHFSSSMIVCHFLIRLAPFTNMFKTLQGGDWDLPDRLFSGVARAWESASKDIRGDVRELIPEWYTLPEFLENSANLDFGVQQNNGERIHHVKLPPWAKDDPLLFIVMNRRALESDYVSENLPAWIDLIWGCKQRDRESLNVFHPLSYEGSIDLDSITDELEREATVGIIHNFGQTPRKLFSSPHPERIMHGFSSMPLGTLHGIEEDYNLLVQSVKTAARDLPNGAAVQDLTVDLIGERVIPHPEGILSVPSHPHEQVEWGFRGTSKAAARELRVVVDRKVLQVVEGIECTCAVFADSDNLITGSTDHIVRLWNVCRSSRDVSMSLSLTHLMRVHTARICCVTASRSWSIIVSGAADGSAAVWDLNRAVYVRSIWHGKGEGSEVHLAAVNESTGYIATCSRINLCLHTINARPIATLDLTFSPARSYLPPDITSMTFHEREYSRLGVLATGSSDGKITLRTWNTDNTSAGEKAKWEFVTLRTLQARKIGRIEDTISALKFIGYAYFSPLQIFGLFANLVLHRHRECLYHGDCNGKVYSWNLPD</sequence>
<dbReference type="Proteomes" id="UP000298061">
    <property type="component" value="Unassembled WGS sequence"/>
</dbReference>
<dbReference type="InterPro" id="IPR036372">
    <property type="entry name" value="BEACH_dom_sf"/>
</dbReference>
<organism evidence="5 6">
    <name type="scientific">Hericium alpestre</name>
    <dbReference type="NCBI Taxonomy" id="135208"/>
    <lineage>
        <taxon>Eukaryota</taxon>
        <taxon>Fungi</taxon>
        <taxon>Dikarya</taxon>
        <taxon>Basidiomycota</taxon>
        <taxon>Agaricomycotina</taxon>
        <taxon>Agaricomycetes</taxon>
        <taxon>Russulales</taxon>
        <taxon>Hericiaceae</taxon>
        <taxon>Hericium</taxon>
    </lineage>
</organism>
<keyword evidence="2" id="KW-0677">Repeat</keyword>
<proteinExistence type="predicted"/>
<dbReference type="STRING" id="135208.A0A4Z0A4L0"/>
<gene>
    <name evidence="5" type="ORF">EWM64_g3393</name>
</gene>
<dbReference type="Pfam" id="PF02138">
    <property type="entry name" value="Beach"/>
    <property type="match status" value="1"/>
</dbReference>
<dbReference type="SMART" id="SM01026">
    <property type="entry name" value="Beach"/>
    <property type="match status" value="1"/>
</dbReference>
<evidence type="ECO:0000256" key="3">
    <source>
        <dbReference type="PROSITE-ProRule" id="PRU00221"/>
    </source>
</evidence>
<evidence type="ECO:0000313" key="6">
    <source>
        <dbReference type="Proteomes" id="UP000298061"/>
    </source>
</evidence>
<keyword evidence="6" id="KW-1185">Reference proteome</keyword>
<dbReference type="InterPro" id="IPR001680">
    <property type="entry name" value="WD40_rpt"/>
</dbReference>
<evidence type="ECO:0000259" key="4">
    <source>
        <dbReference type="PROSITE" id="PS50197"/>
    </source>
</evidence>
<evidence type="ECO:0000256" key="1">
    <source>
        <dbReference type="ARBA" id="ARBA00022574"/>
    </source>
</evidence>
<reference evidence="5 6" key="1">
    <citation type="submission" date="2019-02" db="EMBL/GenBank/DDBJ databases">
        <title>Genome sequencing of the rare red list fungi Hericium alpestre (H. flagellum).</title>
        <authorList>
            <person name="Buettner E."/>
            <person name="Kellner H."/>
        </authorList>
    </citation>
    <scope>NUCLEOTIDE SEQUENCE [LARGE SCALE GENOMIC DNA]</scope>
    <source>
        <strain evidence="5 6">DSM 108284</strain>
    </source>
</reference>
<dbReference type="InterPro" id="IPR015943">
    <property type="entry name" value="WD40/YVTN_repeat-like_dom_sf"/>
</dbReference>
<dbReference type="SMART" id="SM00320">
    <property type="entry name" value="WD40"/>
    <property type="match status" value="3"/>
</dbReference>